<feature type="domain" description="FAS1" evidence="2">
    <location>
        <begin position="69"/>
        <end position="216"/>
    </location>
</feature>
<evidence type="ECO:0000313" key="4">
    <source>
        <dbReference type="Proteomes" id="UP000509510"/>
    </source>
</evidence>
<dbReference type="SMART" id="SM00554">
    <property type="entry name" value="FAS1"/>
    <property type="match status" value="2"/>
</dbReference>
<dbReference type="EMBL" id="CP055899">
    <property type="protein sequence ID" value="QKX57113.1"/>
    <property type="molecule type" value="Genomic_DNA"/>
</dbReference>
<feature type="region of interest" description="Disordered" evidence="1">
    <location>
        <begin position="364"/>
        <end position="383"/>
    </location>
</feature>
<dbReference type="PANTHER" id="PTHR10900">
    <property type="entry name" value="PERIOSTIN-RELATED"/>
    <property type="match status" value="1"/>
</dbReference>
<organism evidence="3 4">
    <name type="scientific">Talaromyces rugulosus</name>
    <name type="common">Penicillium rugulosum</name>
    <dbReference type="NCBI Taxonomy" id="121627"/>
    <lineage>
        <taxon>Eukaryota</taxon>
        <taxon>Fungi</taxon>
        <taxon>Dikarya</taxon>
        <taxon>Ascomycota</taxon>
        <taxon>Pezizomycotina</taxon>
        <taxon>Eurotiomycetes</taxon>
        <taxon>Eurotiomycetidae</taxon>
        <taxon>Eurotiales</taxon>
        <taxon>Trichocomaceae</taxon>
        <taxon>Talaromyces</taxon>
        <taxon>Talaromyces sect. Islandici</taxon>
    </lineage>
</organism>
<evidence type="ECO:0000256" key="1">
    <source>
        <dbReference type="SAM" id="MobiDB-lite"/>
    </source>
</evidence>
<dbReference type="Pfam" id="PF02469">
    <property type="entry name" value="Fasciclin"/>
    <property type="match status" value="2"/>
</dbReference>
<gene>
    <name evidence="3" type="ORF">TRUGW13939_04221</name>
</gene>
<dbReference type="OrthoDB" id="7700931at2759"/>
<protein>
    <recommendedName>
        <fullName evidence="2">FAS1 domain-containing protein</fullName>
    </recommendedName>
</protein>
<dbReference type="InterPro" id="IPR000782">
    <property type="entry name" value="FAS1_domain"/>
</dbReference>
<keyword evidence="4" id="KW-1185">Reference proteome</keyword>
<name>A0A7H8QWB2_TALRU</name>
<dbReference type="AlphaFoldDB" id="A0A7H8QWB2"/>
<reference evidence="4" key="1">
    <citation type="submission" date="2020-06" db="EMBL/GenBank/DDBJ databases">
        <title>A chromosome-scale genome assembly of Talaromyces rugulosus W13939.</title>
        <authorList>
            <person name="Wang B."/>
            <person name="Guo L."/>
            <person name="Ye K."/>
            <person name="Wang L."/>
        </authorList>
    </citation>
    <scope>NUCLEOTIDE SEQUENCE [LARGE SCALE GENOMIC DNA]</scope>
    <source>
        <strain evidence="4">W13939</strain>
    </source>
</reference>
<dbReference type="InterPro" id="IPR050904">
    <property type="entry name" value="Adhesion/Biosynth-related"/>
</dbReference>
<dbReference type="PROSITE" id="PS50213">
    <property type="entry name" value="FAS1"/>
    <property type="match status" value="2"/>
</dbReference>
<dbReference type="GeneID" id="55991723"/>
<dbReference type="Proteomes" id="UP000509510">
    <property type="component" value="Chromosome II"/>
</dbReference>
<accession>A0A7H8QWB2</accession>
<dbReference type="KEGG" id="trg:TRUGW13939_04221"/>
<evidence type="ECO:0000313" key="3">
    <source>
        <dbReference type="EMBL" id="QKX57113.1"/>
    </source>
</evidence>
<dbReference type="InterPro" id="IPR036378">
    <property type="entry name" value="FAS1_dom_sf"/>
</dbReference>
<evidence type="ECO:0000259" key="2">
    <source>
        <dbReference type="PROSITE" id="PS50213"/>
    </source>
</evidence>
<dbReference type="Gene3D" id="2.30.180.10">
    <property type="entry name" value="FAS1 domain"/>
    <property type="match status" value="2"/>
</dbReference>
<dbReference type="PANTHER" id="PTHR10900:SF77">
    <property type="entry name" value="FI19380P1"/>
    <property type="match status" value="1"/>
</dbReference>
<feature type="domain" description="FAS1" evidence="2">
    <location>
        <begin position="219"/>
        <end position="361"/>
    </location>
</feature>
<dbReference type="RefSeq" id="XP_035343291.1">
    <property type="nucleotide sequence ID" value="XM_035487398.1"/>
</dbReference>
<proteinExistence type="predicted"/>
<sequence>MSSVKIKRAVFKASRAFSVIVAVSFVAQVYFVNWQGTTQKPIRTPKEPVQTVDTTSSSVAVDDVKPPQDRTVWGLLQDDSRISAFAQWVGQFDDIVKGLDTPQARFTLFAPTNEAVARESFEHDLPWFYWKFLVGYHMSLGNSSAAALHTQNTVQSFVNADVFFNYKQRISVQTVDPEYDDDDEDEKDITFNRRSTIIVPDQKATNGYIHLVDRVIFLPESTTHILRSHDEFATFRQALTKTVDLAVLVNDTSTHVGQTIFAPTEAAFAKLGRKANQFFFGPGGEDYLRALLAYHIVANQTLFSDVFFQEDGRGQLPVNTDSEPAESPNNRQSVRINSLVPLAMPDMVAMDGVVHGIDTILVPPGVVDSENNQEDESPRSPDNRPWFFRFFDWSAAGTTEETLTVDQWIERLQPLMSELRV</sequence>
<dbReference type="SUPFAM" id="SSF82153">
    <property type="entry name" value="FAS1 domain"/>
    <property type="match status" value="2"/>
</dbReference>